<evidence type="ECO:0000313" key="1">
    <source>
        <dbReference type="EMBL" id="KAJ8011950.1"/>
    </source>
</evidence>
<organism evidence="1 2">
    <name type="scientific">Dallia pectoralis</name>
    <name type="common">Alaska blackfish</name>
    <dbReference type="NCBI Taxonomy" id="75939"/>
    <lineage>
        <taxon>Eukaryota</taxon>
        <taxon>Metazoa</taxon>
        <taxon>Chordata</taxon>
        <taxon>Craniata</taxon>
        <taxon>Vertebrata</taxon>
        <taxon>Euteleostomi</taxon>
        <taxon>Actinopterygii</taxon>
        <taxon>Neopterygii</taxon>
        <taxon>Teleostei</taxon>
        <taxon>Protacanthopterygii</taxon>
        <taxon>Esociformes</taxon>
        <taxon>Umbridae</taxon>
        <taxon>Dallia</taxon>
    </lineage>
</organism>
<name>A0ACC2H8D4_DALPE</name>
<accession>A0ACC2H8D4</accession>
<evidence type="ECO:0000313" key="2">
    <source>
        <dbReference type="Proteomes" id="UP001157502"/>
    </source>
</evidence>
<comment type="caution">
    <text evidence="1">The sequence shown here is derived from an EMBL/GenBank/DDBJ whole genome shotgun (WGS) entry which is preliminary data.</text>
</comment>
<reference evidence="1" key="1">
    <citation type="submission" date="2021-05" db="EMBL/GenBank/DDBJ databases">
        <authorList>
            <person name="Pan Q."/>
            <person name="Jouanno E."/>
            <person name="Zahm M."/>
            <person name="Klopp C."/>
            <person name="Cabau C."/>
            <person name="Louis A."/>
            <person name="Berthelot C."/>
            <person name="Parey E."/>
            <person name="Roest Crollius H."/>
            <person name="Montfort J."/>
            <person name="Robinson-Rechavi M."/>
            <person name="Bouchez O."/>
            <person name="Lampietro C."/>
            <person name="Lopez Roques C."/>
            <person name="Donnadieu C."/>
            <person name="Postlethwait J."/>
            <person name="Bobe J."/>
            <person name="Dillon D."/>
            <person name="Chandos A."/>
            <person name="von Hippel F."/>
            <person name="Guiguen Y."/>
        </authorList>
    </citation>
    <scope>NUCLEOTIDE SEQUENCE</scope>
    <source>
        <strain evidence="1">YG-Jan2019</strain>
    </source>
</reference>
<proteinExistence type="predicted"/>
<sequence>MASKTIVLAQIMFTRTYSRWRGRIIPMAKQGHLVKPGIFQMQCSFNVKKHSTCTKGSSSLSLRTHTCGELRSDHVGEDVTLCGWVQYRRQDLFVILRDFSGMAQMIIPQDEAQMNLKKALFDLPLESVILVKGIVRRRPNGQENKGMPTGQIEVLAEHVEILNVCRKLPFEIKDFVKKSESLRMQYRYLDLRSSHMQYNLRLRSQLVMKMREYLCNVHGFVDVETPTLFKRTPGGAKEFVVPSREPGRFYSLPQSPQQFKQLLMVAGIDRYFQLARCYRDEGSKPDRQPEFTQVDIEMSFVDQSGIQRLIEGLLQYSWPVEKGQLSIPFPCMTYEEAMSDYGVDKPDTRFAMTLMDISETFRDTEVEFLKVALDQPGGCIQAICVPDGAKHLKGKDQESLKQTAKTQFGQEVSIVLVQADGALKSPLSRLMPSSAKQQLLQMAQAGPGDLLLISAGTRECVRPLLGKLRLQCAEFLEGCGVTVRNPSAFHFLWVVDFPLFLPKEEDPGQLESAHHPFTAPNPEDAGLLYTQPLKVRGQHYDLVLNGCEIGGGSIRIHKASEQQHVLETILKEDPSLLSHLLEALDSGAPPHGGIALGLDRLVSVIVGAPSIRDVIAFPKSFKGRDLMSQAPDLVAEEELKPYHISINWPAGGFNSTMCSRHVDNHRSVLSRKACLNSITHVAAATRFSCWAVWRKTCACNVLARRLTWKWEMFLVAYLSLIMELEGLSEPDLLRHCSPDVSSYVTSEGVGCVSFLR</sequence>
<dbReference type="EMBL" id="CM055732">
    <property type="protein sequence ID" value="KAJ8011950.1"/>
    <property type="molecule type" value="Genomic_DNA"/>
</dbReference>
<keyword evidence="2" id="KW-1185">Reference proteome</keyword>
<dbReference type="Proteomes" id="UP001157502">
    <property type="component" value="Chromosome 5"/>
</dbReference>
<protein>
    <submittedName>
        <fullName evidence="1">Uncharacterized protein</fullName>
    </submittedName>
</protein>
<gene>
    <name evidence="1" type="ORF">DPEC_G00063640</name>
</gene>